<dbReference type="PROSITE" id="PS50943">
    <property type="entry name" value="HTH_CROC1"/>
    <property type="match status" value="1"/>
</dbReference>
<dbReference type="GO" id="GO:0003700">
    <property type="term" value="F:DNA-binding transcription factor activity"/>
    <property type="evidence" value="ECO:0007669"/>
    <property type="project" value="TreeGrafter"/>
</dbReference>
<dbReference type="STRING" id="340021.TM5383_00971"/>
<dbReference type="Gene3D" id="1.10.260.40">
    <property type="entry name" value="lambda repressor-like DNA-binding domains"/>
    <property type="match status" value="1"/>
</dbReference>
<keyword evidence="1" id="KW-0805">Transcription regulation</keyword>
<dbReference type="Pfam" id="PF01381">
    <property type="entry name" value="HTH_3"/>
    <property type="match status" value="1"/>
</dbReference>
<dbReference type="InterPro" id="IPR010982">
    <property type="entry name" value="Lambda_DNA-bd_dom_sf"/>
</dbReference>
<dbReference type="Proteomes" id="UP000051681">
    <property type="component" value="Unassembled WGS sequence"/>
</dbReference>
<dbReference type="CDD" id="cd00093">
    <property type="entry name" value="HTH_XRE"/>
    <property type="match status" value="1"/>
</dbReference>
<evidence type="ECO:0000256" key="2">
    <source>
        <dbReference type="ARBA" id="ARBA00023125"/>
    </source>
</evidence>
<dbReference type="SUPFAM" id="SSF47413">
    <property type="entry name" value="lambda repressor-like DNA-binding domains"/>
    <property type="match status" value="1"/>
</dbReference>
<keyword evidence="2" id="KW-0238">DNA-binding</keyword>
<feature type="domain" description="HTH cro/C1-type" evidence="4">
    <location>
        <begin position="2"/>
        <end position="49"/>
    </location>
</feature>
<keyword evidence="3" id="KW-0804">Transcription</keyword>
<protein>
    <submittedName>
        <fullName evidence="5">Putative transcriptional regulator</fullName>
    </submittedName>
</protein>
<keyword evidence="6" id="KW-1185">Reference proteome</keyword>
<sequence length="265" mass="28799">MQGLRQAELAQKAGISASYLNLIEHNRRRIGGKLLLSLAEALKVEPSLLSEGAEATLIATLGEARAADPEATREEETPEAFAGRYPGWAELLTRRHRRVLELERTVEVLNDRLTHDPFLAAALHEVLSTVTAIRSTAGILADTPELEPEWRDRFYRNLNEDAARLADGAQGLVAYLDEGGDSDGGLTTPQEEVEAFLRDTKYHIAALETGPSTARGATPLKAPKAAERIEEIVARADVLQTTAGRGGSTIALVALCRRRPRHAPC</sequence>
<dbReference type="GO" id="GO:0005829">
    <property type="term" value="C:cytosol"/>
    <property type="evidence" value="ECO:0007669"/>
    <property type="project" value="TreeGrafter"/>
</dbReference>
<dbReference type="EMBL" id="CYSF01000006">
    <property type="protein sequence ID" value="CUH83770.1"/>
    <property type="molecule type" value="Genomic_DNA"/>
</dbReference>
<gene>
    <name evidence="5" type="ORF">TM5383_00971</name>
</gene>
<dbReference type="AlphaFoldDB" id="A0A0P1GMZ1"/>
<dbReference type="SMART" id="SM00530">
    <property type="entry name" value="HTH_XRE"/>
    <property type="match status" value="1"/>
</dbReference>
<accession>A0A0P1GMZ1</accession>
<dbReference type="InterPro" id="IPR050807">
    <property type="entry name" value="TransReg_Diox_bact_type"/>
</dbReference>
<name>A0A0P1GMZ1_9RHOB</name>
<dbReference type="GO" id="GO:0003677">
    <property type="term" value="F:DNA binding"/>
    <property type="evidence" value="ECO:0007669"/>
    <property type="project" value="UniProtKB-KW"/>
</dbReference>
<reference evidence="5 6" key="1">
    <citation type="submission" date="2015-09" db="EMBL/GenBank/DDBJ databases">
        <authorList>
            <consortium name="Swine Surveillance"/>
        </authorList>
    </citation>
    <scope>NUCLEOTIDE SEQUENCE [LARGE SCALE GENOMIC DNA]</scope>
    <source>
        <strain evidence="5 6">CECT 8383</strain>
    </source>
</reference>
<evidence type="ECO:0000256" key="1">
    <source>
        <dbReference type="ARBA" id="ARBA00023015"/>
    </source>
</evidence>
<evidence type="ECO:0000313" key="6">
    <source>
        <dbReference type="Proteomes" id="UP000051681"/>
    </source>
</evidence>
<dbReference type="PANTHER" id="PTHR46797">
    <property type="entry name" value="HTH-TYPE TRANSCRIPTIONAL REGULATOR"/>
    <property type="match status" value="1"/>
</dbReference>
<evidence type="ECO:0000313" key="5">
    <source>
        <dbReference type="EMBL" id="CUH83770.1"/>
    </source>
</evidence>
<dbReference type="RefSeq" id="WP_370695959.1">
    <property type="nucleotide sequence ID" value="NZ_CYSF01000006.1"/>
</dbReference>
<dbReference type="InterPro" id="IPR001387">
    <property type="entry name" value="Cro/C1-type_HTH"/>
</dbReference>
<evidence type="ECO:0000259" key="4">
    <source>
        <dbReference type="PROSITE" id="PS50943"/>
    </source>
</evidence>
<dbReference type="PANTHER" id="PTHR46797:SF23">
    <property type="entry name" value="HTH-TYPE TRANSCRIPTIONAL REGULATOR SUTR"/>
    <property type="match status" value="1"/>
</dbReference>
<evidence type="ECO:0000256" key="3">
    <source>
        <dbReference type="ARBA" id="ARBA00023163"/>
    </source>
</evidence>
<organism evidence="5 6">
    <name type="scientific">Thalassovita mediterranea</name>
    <dbReference type="NCBI Taxonomy" id="340021"/>
    <lineage>
        <taxon>Bacteria</taxon>
        <taxon>Pseudomonadati</taxon>
        <taxon>Pseudomonadota</taxon>
        <taxon>Alphaproteobacteria</taxon>
        <taxon>Rhodobacterales</taxon>
        <taxon>Roseobacteraceae</taxon>
        <taxon>Thalassovita</taxon>
    </lineage>
</organism>
<proteinExistence type="predicted"/>